<dbReference type="RefSeq" id="WP_072842607.1">
    <property type="nucleotide sequence ID" value="NZ_FNAB01000005.1"/>
</dbReference>
<keyword evidence="5" id="KW-0804">Transcription</keyword>
<evidence type="ECO:0000256" key="4">
    <source>
        <dbReference type="ARBA" id="ARBA00023159"/>
    </source>
</evidence>
<evidence type="ECO:0000256" key="3">
    <source>
        <dbReference type="ARBA" id="ARBA00023125"/>
    </source>
</evidence>
<evidence type="ECO:0000259" key="6">
    <source>
        <dbReference type="PROSITE" id="PS50931"/>
    </source>
</evidence>
<evidence type="ECO:0000313" key="8">
    <source>
        <dbReference type="Proteomes" id="UP000199417"/>
    </source>
</evidence>
<dbReference type="SUPFAM" id="SSF53850">
    <property type="entry name" value="Periplasmic binding protein-like II"/>
    <property type="match status" value="1"/>
</dbReference>
<dbReference type="PROSITE" id="PS50931">
    <property type="entry name" value="HTH_LYSR"/>
    <property type="match status" value="1"/>
</dbReference>
<sequence>MELHLVNYFVAVVDHGSVTAAARSLYITQPSLSQAIRTLERNLGSPLFERVGRRLVLTPAGRDFDAAARRLLADLGAARDKVDAVRELRAGSLELVTYSTFAIDPTVDLVRRFRERHPRITVTIFDTAGPEGVFTALRQGRAEVGISSLVGDHSPLHAVSLGEQELMLALPEALAATLPDPVSREAVRSVPLIVDLGSVPGNGVTPDLLAENAENVVVDSTRPSLTWDLVRLGAGATIVSRAVAASQLPAVTVRSVDPPLTQTVALLTRKPPLSPAAEAFLQLAGAQDWGE</sequence>
<proteinExistence type="inferred from homology"/>
<dbReference type="SUPFAM" id="SSF46785">
    <property type="entry name" value="Winged helix' DNA-binding domain"/>
    <property type="match status" value="1"/>
</dbReference>
<accession>A0A1G6WB48</accession>
<reference evidence="7 8" key="1">
    <citation type="submission" date="2016-10" db="EMBL/GenBank/DDBJ databases">
        <authorList>
            <person name="de Groot N.N."/>
        </authorList>
    </citation>
    <scope>NUCLEOTIDE SEQUENCE [LARGE SCALE GENOMIC DNA]</scope>
    <source>
        <strain evidence="7 8">JCM 11308</strain>
    </source>
</reference>
<evidence type="ECO:0000256" key="5">
    <source>
        <dbReference type="ARBA" id="ARBA00023163"/>
    </source>
</evidence>
<organism evidence="7 8">
    <name type="scientific">Rhodococcus tukisamuensis</name>
    <dbReference type="NCBI Taxonomy" id="168276"/>
    <lineage>
        <taxon>Bacteria</taxon>
        <taxon>Bacillati</taxon>
        <taxon>Actinomycetota</taxon>
        <taxon>Actinomycetes</taxon>
        <taxon>Mycobacteriales</taxon>
        <taxon>Nocardiaceae</taxon>
        <taxon>Rhodococcus</taxon>
    </lineage>
</organism>
<feature type="domain" description="HTH lysR-type" evidence="6">
    <location>
        <begin position="1"/>
        <end position="58"/>
    </location>
</feature>
<dbReference type="PRINTS" id="PR00039">
    <property type="entry name" value="HTHLYSR"/>
</dbReference>
<dbReference type="Pfam" id="PF03466">
    <property type="entry name" value="LysR_substrate"/>
    <property type="match status" value="1"/>
</dbReference>
<dbReference type="Pfam" id="PF00126">
    <property type="entry name" value="HTH_1"/>
    <property type="match status" value="1"/>
</dbReference>
<dbReference type="PANTHER" id="PTHR30346:SF28">
    <property type="entry name" value="HTH-TYPE TRANSCRIPTIONAL REGULATOR CYNR"/>
    <property type="match status" value="1"/>
</dbReference>
<gene>
    <name evidence="7" type="ORF">SAMN05444580_105289</name>
</gene>
<dbReference type="STRING" id="168276.SAMN05444580_105289"/>
<dbReference type="CDD" id="cd05466">
    <property type="entry name" value="PBP2_LTTR_substrate"/>
    <property type="match status" value="1"/>
</dbReference>
<dbReference type="FunFam" id="1.10.10.10:FF:000001">
    <property type="entry name" value="LysR family transcriptional regulator"/>
    <property type="match status" value="1"/>
</dbReference>
<dbReference type="InterPro" id="IPR036388">
    <property type="entry name" value="WH-like_DNA-bd_sf"/>
</dbReference>
<dbReference type="AlphaFoldDB" id="A0A1G6WB48"/>
<dbReference type="Proteomes" id="UP000199417">
    <property type="component" value="Unassembled WGS sequence"/>
</dbReference>
<keyword evidence="2" id="KW-0805">Transcription regulation</keyword>
<evidence type="ECO:0000256" key="1">
    <source>
        <dbReference type="ARBA" id="ARBA00009437"/>
    </source>
</evidence>
<dbReference type="InterPro" id="IPR005119">
    <property type="entry name" value="LysR_subst-bd"/>
</dbReference>
<dbReference type="GO" id="GO:0032993">
    <property type="term" value="C:protein-DNA complex"/>
    <property type="evidence" value="ECO:0007669"/>
    <property type="project" value="TreeGrafter"/>
</dbReference>
<keyword evidence="3 7" id="KW-0238">DNA-binding</keyword>
<keyword evidence="8" id="KW-1185">Reference proteome</keyword>
<evidence type="ECO:0000313" key="7">
    <source>
        <dbReference type="EMBL" id="SDD62276.1"/>
    </source>
</evidence>
<protein>
    <submittedName>
        <fullName evidence="7">DNA-binding transcriptional regulator, LysR family</fullName>
    </submittedName>
</protein>
<dbReference type="EMBL" id="FNAB01000005">
    <property type="protein sequence ID" value="SDD62276.1"/>
    <property type="molecule type" value="Genomic_DNA"/>
</dbReference>
<dbReference type="Gene3D" id="3.40.190.290">
    <property type="match status" value="1"/>
</dbReference>
<keyword evidence="4" id="KW-0010">Activator</keyword>
<name>A0A1G6WB48_9NOCA</name>
<dbReference type="InterPro" id="IPR000847">
    <property type="entry name" value="LysR_HTH_N"/>
</dbReference>
<dbReference type="GO" id="GO:0003677">
    <property type="term" value="F:DNA binding"/>
    <property type="evidence" value="ECO:0007669"/>
    <property type="project" value="UniProtKB-KW"/>
</dbReference>
<dbReference type="GO" id="GO:0003700">
    <property type="term" value="F:DNA-binding transcription factor activity"/>
    <property type="evidence" value="ECO:0007669"/>
    <property type="project" value="InterPro"/>
</dbReference>
<dbReference type="PANTHER" id="PTHR30346">
    <property type="entry name" value="TRANSCRIPTIONAL DUAL REGULATOR HCAR-RELATED"/>
    <property type="match status" value="1"/>
</dbReference>
<evidence type="ECO:0000256" key="2">
    <source>
        <dbReference type="ARBA" id="ARBA00023015"/>
    </source>
</evidence>
<dbReference type="InterPro" id="IPR036390">
    <property type="entry name" value="WH_DNA-bd_sf"/>
</dbReference>
<comment type="similarity">
    <text evidence="1">Belongs to the LysR transcriptional regulatory family.</text>
</comment>
<dbReference type="Gene3D" id="1.10.10.10">
    <property type="entry name" value="Winged helix-like DNA-binding domain superfamily/Winged helix DNA-binding domain"/>
    <property type="match status" value="1"/>
</dbReference>